<dbReference type="PANTHER" id="PTHR37947:SF1">
    <property type="entry name" value="BLL2462 PROTEIN"/>
    <property type="match status" value="1"/>
</dbReference>
<organism evidence="2">
    <name type="scientific">marine sediment metagenome</name>
    <dbReference type="NCBI Taxonomy" id="412755"/>
    <lineage>
        <taxon>unclassified sequences</taxon>
        <taxon>metagenomes</taxon>
        <taxon>ecological metagenomes</taxon>
    </lineage>
</organism>
<dbReference type="PANTHER" id="PTHR37947">
    <property type="entry name" value="BLL2462 PROTEIN"/>
    <property type="match status" value="1"/>
</dbReference>
<accession>X0T2E0</accession>
<dbReference type="CDD" id="cd00198">
    <property type="entry name" value="vWFA"/>
    <property type="match status" value="1"/>
</dbReference>
<evidence type="ECO:0008006" key="3">
    <source>
        <dbReference type="Google" id="ProtNLM"/>
    </source>
</evidence>
<dbReference type="Gene3D" id="3.40.50.410">
    <property type="entry name" value="von Willebrand factor, type A domain"/>
    <property type="match status" value="1"/>
</dbReference>
<dbReference type="InterPro" id="IPR036465">
    <property type="entry name" value="vWFA_dom_sf"/>
</dbReference>
<feature type="compositionally biased region" description="Polar residues" evidence="1">
    <location>
        <begin position="358"/>
        <end position="377"/>
    </location>
</feature>
<dbReference type="AlphaFoldDB" id="X0T2E0"/>
<evidence type="ECO:0000313" key="2">
    <source>
        <dbReference type="EMBL" id="GAF70215.1"/>
    </source>
</evidence>
<sequence length="441" mass="48717">RKALSDSLGISQEDLAKKSRLEILKHQLQKSDTVLAALSKDHPIEIISFSTDAPNTESYTNVIGSLRRGSITQGASDTNVEKILTSLQGSGYETNLAGAIRDSLDRFQGRRLGAIVMLSDGQPASNAGDPTGQLATAIEYAKQRSVPRYSVLVGDPTPPRNLSVLALRTPREIRTKAKTTFTVLLGHRNLENEAVEVRIYRRKTEDGWPKNLAKQKPIASKTIKLIDPKNQSPGESPGVQSVKIELKPTEKKLGEYVYRALVVKREDERSGEDNHADAFVRLTDSKIRILLVSGDAGWEFQYIRNYFLRQPDLYRLSVWQQNADAEINQSASTGMKLTRLPKSLKELIDTGDGRDGASPTSKPTPRPVSTSQPTKTTGVAGKEEKIPPGYDVVILYDPSPTTGGFDRNFLKLLHEYVTVHRGGLCYIASNKHTFDVLRDPA</sequence>
<comment type="caution">
    <text evidence="2">The sequence shown here is derived from an EMBL/GenBank/DDBJ whole genome shotgun (WGS) entry which is preliminary data.</text>
</comment>
<gene>
    <name evidence="2" type="ORF">S01H1_10248</name>
</gene>
<evidence type="ECO:0000256" key="1">
    <source>
        <dbReference type="SAM" id="MobiDB-lite"/>
    </source>
</evidence>
<dbReference type="EMBL" id="BARS01005235">
    <property type="protein sequence ID" value="GAF70215.1"/>
    <property type="molecule type" value="Genomic_DNA"/>
</dbReference>
<dbReference type="SUPFAM" id="SSF53300">
    <property type="entry name" value="vWA-like"/>
    <property type="match status" value="1"/>
</dbReference>
<feature type="region of interest" description="Disordered" evidence="1">
    <location>
        <begin position="348"/>
        <end position="384"/>
    </location>
</feature>
<protein>
    <recommendedName>
        <fullName evidence="3">VWFA domain-containing protein</fullName>
    </recommendedName>
</protein>
<feature type="non-terminal residue" evidence="2">
    <location>
        <position position="1"/>
    </location>
</feature>
<name>X0T2E0_9ZZZZ</name>
<feature type="non-terminal residue" evidence="2">
    <location>
        <position position="441"/>
    </location>
</feature>
<proteinExistence type="predicted"/>
<reference evidence="2" key="1">
    <citation type="journal article" date="2014" name="Front. Microbiol.">
        <title>High frequency of phylogenetically diverse reductive dehalogenase-homologous genes in deep subseafloor sedimentary metagenomes.</title>
        <authorList>
            <person name="Kawai M."/>
            <person name="Futagami T."/>
            <person name="Toyoda A."/>
            <person name="Takaki Y."/>
            <person name="Nishi S."/>
            <person name="Hori S."/>
            <person name="Arai W."/>
            <person name="Tsubouchi T."/>
            <person name="Morono Y."/>
            <person name="Uchiyama I."/>
            <person name="Ito T."/>
            <person name="Fujiyama A."/>
            <person name="Inagaki F."/>
            <person name="Takami H."/>
        </authorList>
    </citation>
    <scope>NUCLEOTIDE SEQUENCE</scope>
    <source>
        <strain evidence="2">Expedition CK06-06</strain>
    </source>
</reference>